<feature type="domain" description="SGNH hydrolase-type esterase" evidence="1">
    <location>
        <begin position="53"/>
        <end position="220"/>
    </location>
</feature>
<keyword evidence="3" id="KW-0808">Transferase</keyword>
<reference evidence="2" key="2">
    <citation type="submission" date="2017-04" db="EMBL/GenBank/DDBJ databases">
        <title>Complete Genome Sequences of Twelve Strains of a Stable Defined Moderately Diverse Mouse Microbiota 2 (sDMDMm2).</title>
        <authorList>
            <person name="Uchimura Y."/>
            <person name="Wyss M."/>
            <person name="Brugiroux S."/>
            <person name="Limenitakis J.P."/>
            <person name="Stecher B."/>
            <person name="McCoy K.D."/>
            <person name="Macpherson A.J."/>
        </authorList>
    </citation>
    <scope>NUCLEOTIDE SEQUENCE</scope>
    <source>
        <strain evidence="2">YL27</strain>
    </source>
</reference>
<sequence length="235" mass="26146">MKIIKTIAISTFIAATSLLCDAREFQDWSNFRRYHDSNTEVKALPAAERQVVFLGNSITDNWARFRPDFFKQNGYIGRGISGQTTYQFLSRFREDVINLGPRIVVINAATNDVAENTHPYVEDMTVDNISSLIELAQANGITPVLTTTLPAASFGWRKEITGSSDKIASLNKRLEALAKKKGILFVDYYSRLVSPGDETRALNPAYTNDGVHPTEAGYAVMESIIHPVLQDLLAK</sequence>
<keyword evidence="3" id="KW-0548">Nucleotidyltransferase</keyword>
<dbReference type="InterPro" id="IPR036514">
    <property type="entry name" value="SGNH_hydro_sf"/>
</dbReference>
<evidence type="ECO:0000313" key="2">
    <source>
        <dbReference type="EMBL" id="ANU62314.1"/>
    </source>
</evidence>
<dbReference type="OrthoDB" id="9805821at2"/>
<dbReference type="PANTHER" id="PTHR30383:SF5">
    <property type="entry name" value="SGNH HYDROLASE-TYPE ESTERASE DOMAIN-CONTAINING PROTEIN"/>
    <property type="match status" value="1"/>
</dbReference>
<dbReference type="Proteomes" id="UP000306630">
    <property type="component" value="Unassembled WGS sequence"/>
</dbReference>
<dbReference type="STRING" id="1796646.A4V02_00160"/>
<reference evidence="4" key="1">
    <citation type="submission" date="2016-04" db="EMBL/GenBank/DDBJ databases">
        <title>Complete Genome Sequences of Twelve Strains of a Stable Defined Moderately Diverse Mouse Microbiota 2 (sDMDMm2).</title>
        <authorList>
            <person name="Uchimura Y."/>
            <person name="Wyss M."/>
            <person name="Brugiroux S."/>
            <person name="Limenitakis J.P."/>
            <person name="Stecher B."/>
            <person name="McCoy K.D."/>
            <person name="Macpherson A.J."/>
        </authorList>
    </citation>
    <scope>NUCLEOTIDE SEQUENCE [LARGE SCALE GENOMIC DNA]</scope>
    <source>
        <strain evidence="4">YL27</strain>
    </source>
</reference>
<evidence type="ECO:0000313" key="5">
    <source>
        <dbReference type="Proteomes" id="UP000306630"/>
    </source>
</evidence>
<accession>A0A1Z2XFJ3</accession>
<keyword evidence="4" id="KW-1185">Reference proteome</keyword>
<organism evidence="2 4">
    <name type="scientific">Muribaculum intestinale</name>
    <dbReference type="NCBI Taxonomy" id="1796646"/>
    <lineage>
        <taxon>Bacteria</taxon>
        <taxon>Pseudomonadati</taxon>
        <taxon>Bacteroidota</taxon>
        <taxon>Bacteroidia</taxon>
        <taxon>Bacteroidales</taxon>
        <taxon>Muribaculaceae</taxon>
        <taxon>Muribaculum</taxon>
    </lineage>
</organism>
<dbReference type="Pfam" id="PF13472">
    <property type="entry name" value="Lipase_GDSL_2"/>
    <property type="match status" value="1"/>
</dbReference>
<evidence type="ECO:0000313" key="3">
    <source>
        <dbReference type="EMBL" id="TGY74525.1"/>
    </source>
</evidence>
<dbReference type="GeneID" id="65535249"/>
<accession>A0A1B1S686</accession>
<dbReference type="PANTHER" id="PTHR30383">
    <property type="entry name" value="THIOESTERASE 1/PROTEASE 1/LYSOPHOSPHOLIPASE L1"/>
    <property type="match status" value="1"/>
</dbReference>
<evidence type="ECO:0000259" key="1">
    <source>
        <dbReference type="Pfam" id="PF13472"/>
    </source>
</evidence>
<protein>
    <submittedName>
        <fullName evidence="3">Acylneuraminate cytidylyltransferase</fullName>
    </submittedName>
</protein>
<dbReference type="KEGG" id="pary:A4V02_00160"/>
<dbReference type="Gene3D" id="3.40.50.1110">
    <property type="entry name" value="SGNH hydrolase"/>
    <property type="match status" value="1"/>
</dbReference>
<gene>
    <name evidence="2" type="ORF">A4V02_00160</name>
    <name evidence="3" type="ORF">E5333_06265</name>
</gene>
<dbReference type="EMBL" id="SRYD01000020">
    <property type="protein sequence ID" value="TGY74525.1"/>
    <property type="molecule type" value="Genomic_DNA"/>
</dbReference>
<reference evidence="3 5" key="3">
    <citation type="submission" date="2019-04" db="EMBL/GenBank/DDBJ databases">
        <title>Microbes associate with the intestines of laboratory mice.</title>
        <authorList>
            <person name="Navarre W."/>
            <person name="Wong E."/>
            <person name="Huang K."/>
            <person name="Tropini C."/>
            <person name="Ng K."/>
            <person name="Yu B."/>
        </authorList>
    </citation>
    <scope>NUCLEOTIDE SEQUENCE [LARGE SCALE GENOMIC DNA]</scope>
    <source>
        <strain evidence="3 5">NM06_A21</strain>
    </source>
</reference>
<dbReference type="EMBL" id="CP015402">
    <property type="protein sequence ID" value="ANU62314.1"/>
    <property type="molecule type" value="Genomic_DNA"/>
</dbReference>
<dbReference type="InterPro" id="IPR051532">
    <property type="entry name" value="Ester_Hydrolysis_Enzymes"/>
</dbReference>
<evidence type="ECO:0000313" key="4">
    <source>
        <dbReference type="Proteomes" id="UP000186351"/>
    </source>
</evidence>
<dbReference type="CDD" id="cd04501">
    <property type="entry name" value="SGNH_hydrolase_like_4"/>
    <property type="match status" value="1"/>
</dbReference>
<dbReference type="SUPFAM" id="SSF52266">
    <property type="entry name" value="SGNH hydrolase"/>
    <property type="match status" value="1"/>
</dbReference>
<name>A0A1B1S686_9BACT</name>
<dbReference type="InterPro" id="IPR013830">
    <property type="entry name" value="SGNH_hydro"/>
</dbReference>
<dbReference type="Proteomes" id="UP000186351">
    <property type="component" value="Chromosome"/>
</dbReference>
<dbReference type="GO" id="GO:0016779">
    <property type="term" value="F:nucleotidyltransferase activity"/>
    <property type="evidence" value="ECO:0007669"/>
    <property type="project" value="UniProtKB-KW"/>
</dbReference>
<proteinExistence type="predicted"/>
<dbReference type="GO" id="GO:0004622">
    <property type="term" value="F:phosphatidylcholine lysophospholipase activity"/>
    <property type="evidence" value="ECO:0007669"/>
    <property type="project" value="TreeGrafter"/>
</dbReference>
<dbReference type="AlphaFoldDB" id="A0A1B1S686"/>
<dbReference type="RefSeq" id="WP_068959715.1">
    <property type="nucleotide sequence ID" value="NZ_CAJTAP010000023.1"/>
</dbReference>